<reference evidence="1 2" key="1">
    <citation type="journal article" date="2022" name="New Phytol.">
        <title>Ecological generalism drives hyperdiversity of secondary metabolite gene clusters in xylarialean endophytes.</title>
        <authorList>
            <person name="Franco M.E.E."/>
            <person name="Wisecaver J.H."/>
            <person name="Arnold A.E."/>
            <person name="Ju Y.M."/>
            <person name="Slot J.C."/>
            <person name="Ahrendt S."/>
            <person name="Moore L.P."/>
            <person name="Eastman K.E."/>
            <person name="Scott K."/>
            <person name="Konkel Z."/>
            <person name="Mondo S.J."/>
            <person name="Kuo A."/>
            <person name="Hayes R.D."/>
            <person name="Haridas S."/>
            <person name="Andreopoulos B."/>
            <person name="Riley R."/>
            <person name="LaButti K."/>
            <person name="Pangilinan J."/>
            <person name="Lipzen A."/>
            <person name="Amirebrahimi M."/>
            <person name="Yan J."/>
            <person name="Adam C."/>
            <person name="Keymanesh K."/>
            <person name="Ng V."/>
            <person name="Louie K."/>
            <person name="Northen T."/>
            <person name="Drula E."/>
            <person name="Henrissat B."/>
            <person name="Hsieh H.M."/>
            <person name="Youens-Clark K."/>
            <person name="Lutzoni F."/>
            <person name="Miadlikowska J."/>
            <person name="Eastwood D.C."/>
            <person name="Hamelin R.C."/>
            <person name="Grigoriev I.V."/>
            <person name="U'Ren J.M."/>
        </authorList>
    </citation>
    <scope>NUCLEOTIDE SEQUENCE [LARGE SCALE GENOMIC DNA]</scope>
    <source>
        <strain evidence="1 2">ER1909</strain>
    </source>
</reference>
<evidence type="ECO:0000313" key="2">
    <source>
        <dbReference type="Proteomes" id="UP001497680"/>
    </source>
</evidence>
<accession>A0ACC0DFB8</accession>
<proteinExistence type="predicted"/>
<dbReference type="EMBL" id="MU394288">
    <property type="protein sequence ID" value="KAI6091071.1"/>
    <property type="molecule type" value="Genomic_DNA"/>
</dbReference>
<evidence type="ECO:0000313" key="1">
    <source>
        <dbReference type="EMBL" id="KAI6091071.1"/>
    </source>
</evidence>
<dbReference type="Proteomes" id="UP001497680">
    <property type="component" value="Unassembled WGS sequence"/>
</dbReference>
<organism evidence="1 2">
    <name type="scientific">Hypoxylon rubiginosum</name>
    <dbReference type="NCBI Taxonomy" id="110542"/>
    <lineage>
        <taxon>Eukaryota</taxon>
        <taxon>Fungi</taxon>
        <taxon>Dikarya</taxon>
        <taxon>Ascomycota</taxon>
        <taxon>Pezizomycotina</taxon>
        <taxon>Sordariomycetes</taxon>
        <taxon>Xylariomycetidae</taxon>
        <taxon>Xylariales</taxon>
        <taxon>Hypoxylaceae</taxon>
        <taxon>Hypoxylon</taxon>
    </lineage>
</organism>
<protein>
    <submittedName>
        <fullName evidence="1">Long-chain fatty alcohol dehydrogenase</fullName>
    </submittedName>
</protein>
<name>A0ACC0DFB8_9PEZI</name>
<gene>
    <name evidence="1" type="ORF">F4821DRAFT_227405</name>
</gene>
<comment type="caution">
    <text evidence="1">The sequence shown here is derived from an EMBL/GenBank/DDBJ whole genome shotgun (WGS) entry which is preliminary data.</text>
</comment>
<keyword evidence="2" id="KW-1185">Reference proteome</keyword>
<sequence length="777" mass="85435">MSATRHLEAPTTAPIAAPIPTQLPELKPGTYLTETQWQVLLALIDAVVPSIVVESEARDQKNQLQISQAQYTEAYERTRRLMKQPPDYDKFKQYLAARPLDNPRFMRLVKNTIQNVPDSSRKQLGTVLSVIATRLGSLAGTGYYTPLQEQPVHVREAIIQAWNQSWLTVWPVIGKSILKMAKTAFTQTDPLFMELIGYKEAPENYQPAPSFEFDFLQFEESGSSVETVETDVVIVGSGCGGAVCAKVLAEAGHSVVVVDKGYYFPNSQFPMTTEAASQFLYEGNGMLQTADGSMTVVAGSCWGGGGSINWSVSLQSQGFVRQEWADQGLGFFTTQEFQHCLDRVCDFMGVSDANIRHNHRANVLLNGSKKLGWAAKSCPQNTGGAEHYCGNCTLGCYSGEKKGPTVSWLPAAAQAGAQFIEGFDVSEVLFDKRGRSKQAVGVLGTWVSRDKDGNTHTLESGRVKRQVRVKAKKVIVACGTLHSPLLLMRSGLKNSHIGKNLHLHPVGHLNASFNEDIRGWEGGILTSVCTTFENLDGKGHGVKLEPSSMIPYMFLYEHPWRSALQWKLDALRSRQMDTFIAITRDRDTGRVYPDPDTGRPVIDYTPSAFDRKHILTGLVALAKLCYVEGATEIWPFVQDVPSFVRRPSEPANSTQTDVGTEDKGDKGEEDIDQGINDPAFTAWLKTLERTGVNFPSATFTSAHQMGTCRMAANPSRGVVGPEGRVWEAENLYVADASVFPSASGVNPMITNMAIADWIARGVSRDLKKDRPRARATL</sequence>